<evidence type="ECO:0000256" key="7">
    <source>
        <dbReference type="HAMAP-Rule" id="MF_01337"/>
    </source>
</evidence>
<dbReference type="Pfam" id="PF00861">
    <property type="entry name" value="Ribosomal_L18p"/>
    <property type="match status" value="1"/>
</dbReference>
<dbReference type="PANTHER" id="PTHR12899">
    <property type="entry name" value="39S RIBOSOMAL PROTEIN L18, MITOCHONDRIAL"/>
    <property type="match status" value="1"/>
</dbReference>
<dbReference type="GO" id="GO:0008097">
    <property type="term" value="F:5S rRNA binding"/>
    <property type="evidence" value="ECO:0007669"/>
    <property type="project" value="TreeGrafter"/>
</dbReference>
<evidence type="ECO:0000256" key="2">
    <source>
        <dbReference type="ARBA" id="ARBA00022730"/>
    </source>
</evidence>
<accession>A0A451D602</accession>
<evidence type="ECO:0000256" key="3">
    <source>
        <dbReference type="ARBA" id="ARBA00022884"/>
    </source>
</evidence>
<dbReference type="Gene3D" id="3.30.420.100">
    <property type="match status" value="1"/>
</dbReference>
<evidence type="ECO:0000313" key="8">
    <source>
        <dbReference type="EMBL" id="VFP81232.1"/>
    </source>
</evidence>
<comment type="similarity">
    <text evidence="1 7">Belongs to the universal ribosomal protein uL18 family.</text>
</comment>
<dbReference type="NCBIfam" id="TIGR00060">
    <property type="entry name" value="L18_bact"/>
    <property type="match status" value="1"/>
</dbReference>
<evidence type="ECO:0000256" key="1">
    <source>
        <dbReference type="ARBA" id="ARBA00007116"/>
    </source>
</evidence>
<sequence>MKGQLNKKNSRIRRYTKIRKNVCSHRIFRLVVHRTSRHVYAQIISRNTAKVLVCASTLEFKKLNINDIYTGNKCSAKIIGQLIAQRALKKKITTVFFDRSGFKYHGRIKELAESARISGLVF</sequence>
<comment type="function">
    <text evidence="7">This is one of the proteins that bind and probably mediate the attachment of the 5S RNA into the large ribosomal subunit, where it forms part of the central protuberance.</text>
</comment>
<evidence type="ECO:0000256" key="4">
    <source>
        <dbReference type="ARBA" id="ARBA00022980"/>
    </source>
</evidence>
<evidence type="ECO:0000313" key="9">
    <source>
        <dbReference type="Proteomes" id="UP000294380"/>
    </source>
</evidence>
<dbReference type="GO" id="GO:0022625">
    <property type="term" value="C:cytosolic large ribosomal subunit"/>
    <property type="evidence" value="ECO:0007669"/>
    <property type="project" value="TreeGrafter"/>
</dbReference>
<dbReference type="RefSeq" id="WP_154028798.1">
    <property type="nucleotide sequence ID" value="NZ_LR217707.1"/>
</dbReference>
<dbReference type="InterPro" id="IPR004389">
    <property type="entry name" value="Ribosomal_uL18_bac-type"/>
</dbReference>
<dbReference type="InterPro" id="IPR005484">
    <property type="entry name" value="Ribosomal_uL18_bac/plant/anim"/>
</dbReference>
<evidence type="ECO:0000256" key="6">
    <source>
        <dbReference type="ARBA" id="ARBA00035197"/>
    </source>
</evidence>
<name>A0A451D602_9GAMM</name>
<dbReference type="EMBL" id="LR217707">
    <property type="protein sequence ID" value="VFP81232.1"/>
    <property type="molecule type" value="Genomic_DNA"/>
</dbReference>
<dbReference type="OrthoDB" id="9810939at2"/>
<dbReference type="FunFam" id="3.30.420.100:FF:000001">
    <property type="entry name" value="50S ribosomal protein L18"/>
    <property type="match status" value="1"/>
</dbReference>
<dbReference type="GO" id="GO:0003735">
    <property type="term" value="F:structural constituent of ribosome"/>
    <property type="evidence" value="ECO:0007669"/>
    <property type="project" value="InterPro"/>
</dbReference>
<gene>
    <name evidence="7 8" type="primary">rplR</name>
    <name evidence="8" type="ORF">BUCIKOCA2762_333</name>
</gene>
<dbReference type="Proteomes" id="UP000294380">
    <property type="component" value="Chromosome"/>
</dbReference>
<proteinExistence type="inferred from homology"/>
<dbReference type="AlphaFoldDB" id="A0A451D602"/>
<dbReference type="CDD" id="cd00432">
    <property type="entry name" value="Ribosomal_L18_L5e"/>
    <property type="match status" value="1"/>
</dbReference>
<dbReference type="PANTHER" id="PTHR12899:SF3">
    <property type="entry name" value="LARGE RIBOSOMAL SUBUNIT PROTEIN UL18M"/>
    <property type="match status" value="1"/>
</dbReference>
<reference evidence="8 9" key="1">
    <citation type="submission" date="2019-02" db="EMBL/GenBank/DDBJ databases">
        <authorList>
            <person name="Manzano-Marin A."/>
            <person name="Manzano-Marin A."/>
        </authorList>
    </citation>
    <scope>NUCLEOTIDE SEQUENCE [LARGE SCALE GENOMIC DNA]</scope>
    <source>
        <strain evidence="8 9">BuCikochiana</strain>
    </source>
</reference>
<keyword evidence="3 7" id="KW-0694">RNA-binding</keyword>
<dbReference type="SUPFAM" id="SSF53137">
    <property type="entry name" value="Translational machinery components"/>
    <property type="match status" value="1"/>
</dbReference>
<keyword evidence="4 7" id="KW-0689">Ribosomal protein</keyword>
<dbReference type="HAMAP" id="MF_01337_B">
    <property type="entry name" value="Ribosomal_uL18_B"/>
    <property type="match status" value="1"/>
</dbReference>
<keyword evidence="2 7" id="KW-0699">rRNA-binding</keyword>
<dbReference type="InterPro" id="IPR057268">
    <property type="entry name" value="Ribosomal_L18"/>
</dbReference>
<keyword evidence="5 7" id="KW-0687">Ribonucleoprotein</keyword>
<dbReference type="GO" id="GO:0006412">
    <property type="term" value="P:translation"/>
    <property type="evidence" value="ECO:0007669"/>
    <property type="project" value="UniProtKB-UniRule"/>
</dbReference>
<comment type="subunit">
    <text evidence="7">Part of the 50S ribosomal subunit; part of the 5S rRNA/L5/L18/L25 subcomplex. Contacts the 5S and 23S rRNAs.</text>
</comment>
<organism evidence="8 9">
    <name type="scientific">Buchnera aphidicola</name>
    <name type="common">Cinara kochiana kochiana</name>
    <dbReference type="NCBI Taxonomy" id="2518976"/>
    <lineage>
        <taxon>Bacteria</taxon>
        <taxon>Pseudomonadati</taxon>
        <taxon>Pseudomonadota</taxon>
        <taxon>Gammaproteobacteria</taxon>
        <taxon>Enterobacterales</taxon>
        <taxon>Erwiniaceae</taxon>
        <taxon>Buchnera</taxon>
    </lineage>
</organism>
<evidence type="ECO:0000256" key="5">
    <source>
        <dbReference type="ARBA" id="ARBA00023274"/>
    </source>
</evidence>
<protein>
    <recommendedName>
        <fullName evidence="6 7">Large ribosomal subunit protein uL18</fullName>
    </recommendedName>
</protein>